<organism evidence="3 4">
    <name type="scientific">Reticulomyxa filosa</name>
    <dbReference type="NCBI Taxonomy" id="46433"/>
    <lineage>
        <taxon>Eukaryota</taxon>
        <taxon>Sar</taxon>
        <taxon>Rhizaria</taxon>
        <taxon>Retaria</taxon>
        <taxon>Foraminifera</taxon>
        <taxon>Monothalamids</taxon>
        <taxon>Reticulomyxidae</taxon>
        <taxon>Reticulomyxa</taxon>
    </lineage>
</organism>
<evidence type="ECO:0000313" key="4">
    <source>
        <dbReference type="Proteomes" id="UP000023152"/>
    </source>
</evidence>
<keyword evidence="1" id="KW-0547">Nucleotide-binding</keyword>
<sequence>MKSSTNFFFPPFREINFDHFQFFLIKKKKKRLVSINDLKTGPFFFFFFFKKKKKCENGSVSEPCYDEAKYSGPPGKYPGGHVSSWNEEAPQFAERLGVPGSNNNNNNSNMACGGGSGNDNTTPTTSDSGSGGVVQMLVNPMLYTAPNGLSSMCWVPPPLTVIEGRNSMIQNNIGATATTIIGKSTNRITSGSGGGGGGGNGKSMGLLNLNRAQTIQTLTSGSTVAMRNVDADTGGGTKGLIASTSEVMSATQGSHVSYHSSSSSNSSSDNVGKALLQRSSTVNLNPQEHKALSQRGSRVNKYTQHLEASKLAEISINDIVFERCIGGGKFGKVHKALWISKTVAVKCLRANEVNEKEFEDFAREICSFFFFLFF</sequence>
<protein>
    <recommendedName>
        <fullName evidence="5">Protein kinase domain-containing protein</fullName>
    </recommendedName>
</protein>
<gene>
    <name evidence="3" type="ORF">RFI_30846</name>
</gene>
<keyword evidence="4" id="KW-1185">Reference proteome</keyword>
<feature type="region of interest" description="Disordered" evidence="2">
    <location>
        <begin position="252"/>
        <end position="271"/>
    </location>
</feature>
<reference evidence="3 4" key="1">
    <citation type="journal article" date="2013" name="Curr. Biol.">
        <title>The Genome of the Foraminiferan Reticulomyxa filosa.</title>
        <authorList>
            <person name="Glockner G."/>
            <person name="Hulsmann N."/>
            <person name="Schleicher M."/>
            <person name="Noegel A.A."/>
            <person name="Eichinger L."/>
            <person name="Gallinger C."/>
            <person name="Pawlowski J."/>
            <person name="Sierra R."/>
            <person name="Euteneuer U."/>
            <person name="Pillet L."/>
            <person name="Moustafa A."/>
            <person name="Platzer M."/>
            <person name="Groth M."/>
            <person name="Szafranski K."/>
            <person name="Schliwa M."/>
        </authorList>
    </citation>
    <scope>NUCLEOTIDE SEQUENCE [LARGE SCALE GENOMIC DNA]</scope>
</reference>
<feature type="compositionally biased region" description="Low complexity" evidence="2">
    <location>
        <begin position="254"/>
        <end position="268"/>
    </location>
</feature>
<comment type="caution">
    <text evidence="3">The sequence shown here is derived from an EMBL/GenBank/DDBJ whole genome shotgun (WGS) entry which is preliminary data.</text>
</comment>
<proteinExistence type="predicted"/>
<evidence type="ECO:0000256" key="2">
    <source>
        <dbReference type="SAM" id="MobiDB-lite"/>
    </source>
</evidence>
<evidence type="ECO:0000313" key="3">
    <source>
        <dbReference type="EMBL" id="ETO06549.1"/>
    </source>
</evidence>
<feature type="compositionally biased region" description="Low complexity" evidence="2">
    <location>
        <begin position="100"/>
        <end position="111"/>
    </location>
</feature>
<feature type="region of interest" description="Disordered" evidence="2">
    <location>
        <begin position="186"/>
        <end position="205"/>
    </location>
</feature>
<evidence type="ECO:0000256" key="1">
    <source>
        <dbReference type="PROSITE-ProRule" id="PRU10141"/>
    </source>
</evidence>
<dbReference type="AlphaFoldDB" id="X6LY56"/>
<name>X6LY56_RETFI</name>
<dbReference type="Proteomes" id="UP000023152">
    <property type="component" value="Unassembled WGS sequence"/>
</dbReference>
<feature type="region of interest" description="Disordered" evidence="2">
    <location>
        <begin position="97"/>
        <end position="130"/>
    </location>
</feature>
<dbReference type="GO" id="GO:0005524">
    <property type="term" value="F:ATP binding"/>
    <property type="evidence" value="ECO:0007669"/>
    <property type="project" value="UniProtKB-UniRule"/>
</dbReference>
<keyword evidence="1" id="KW-0067">ATP-binding</keyword>
<feature type="compositionally biased region" description="Low complexity" evidence="2">
    <location>
        <begin position="118"/>
        <end position="128"/>
    </location>
</feature>
<dbReference type="InterPro" id="IPR017441">
    <property type="entry name" value="Protein_kinase_ATP_BS"/>
</dbReference>
<dbReference type="InterPro" id="IPR011009">
    <property type="entry name" value="Kinase-like_dom_sf"/>
</dbReference>
<dbReference type="PROSITE" id="PS00107">
    <property type="entry name" value="PROTEIN_KINASE_ATP"/>
    <property type="match status" value="1"/>
</dbReference>
<accession>X6LY56</accession>
<dbReference type="EMBL" id="ASPP01027042">
    <property type="protein sequence ID" value="ETO06549.1"/>
    <property type="molecule type" value="Genomic_DNA"/>
</dbReference>
<evidence type="ECO:0008006" key="5">
    <source>
        <dbReference type="Google" id="ProtNLM"/>
    </source>
</evidence>
<feature type="compositionally biased region" description="Gly residues" evidence="2">
    <location>
        <begin position="191"/>
        <end position="202"/>
    </location>
</feature>
<feature type="binding site" evidence="1">
    <location>
        <position position="346"/>
    </location>
    <ligand>
        <name>ATP</name>
        <dbReference type="ChEBI" id="CHEBI:30616"/>
    </ligand>
</feature>
<dbReference type="Gene3D" id="3.30.200.20">
    <property type="entry name" value="Phosphorylase Kinase, domain 1"/>
    <property type="match status" value="1"/>
</dbReference>
<dbReference type="SUPFAM" id="SSF56112">
    <property type="entry name" value="Protein kinase-like (PK-like)"/>
    <property type="match status" value="1"/>
</dbReference>